<name>A0ABS3S564_9ACTN</name>
<organism evidence="9 10">
    <name type="scientific">Actinomadura violacea</name>
    <dbReference type="NCBI Taxonomy" id="2819934"/>
    <lineage>
        <taxon>Bacteria</taxon>
        <taxon>Bacillati</taxon>
        <taxon>Actinomycetota</taxon>
        <taxon>Actinomycetes</taxon>
        <taxon>Streptosporangiales</taxon>
        <taxon>Thermomonosporaceae</taxon>
        <taxon>Actinomadura</taxon>
    </lineage>
</organism>
<feature type="region of interest" description="Disordered" evidence="7">
    <location>
        <begin position="1"/>
        <end position="24"/>
    </location>
</feature>
<evidence type="ECO:0000313" key="10">
    <source>
        <dbReference type="Proteomes" id="UP000680206"/>
    </source>
</evidence>
<dbReference type="InterPro" id="IPR008858">
    <property type="entry name" value="TROVE_dom"/>
</dbReference>
<evidence type="ECO:0000256" key="2">
    <source>
        <dbReference type="ARBA" id="ARBA00007814"/>
    </source>
</evidence>
<dbReference type="SUPFAM" id="SSF53300">
    <property type="entry name" value="vWA-like"/>
    <property type="match status" value="1"/>
</dbReference>
<comment type="similarity">
    <text evidence="2">Belongs to the Ro 60 kDa family.</text>
</comment>
<dbReference type="EMBL" id="JAGEPF010000032">
    <property type="protein sequence ID" value="MBO2464016.1"/>
    <property type="molecule type" value="Genomic_DNA"/>
</dbReference>
<keyword evidence="6" id="KW-0687">Ribonucleoprotein</keyword>
<feature type="domain" description="TROVE" evidence="8">
    <location>
        <begin position="27"/>
        <end position="385"/>
    </location>
</feature>
<evidence type="ECO:0000256" key="6">
    <source>
        <dbReference type="ARBA" id="ARBA00023274"/>
    </source>
</evidence>
<keyword evidence="5" id="KW-0694">RNA-binding</keyword>
<dbReference type="PANTHER" id="PTHR14202:SF0">
    <property type="entry name" value="RNA-BINDING PROTEIN RO60"/>
    <property type="match status" value="1"/>
</dbReference>
<keyword evidence="10" id="KW-1185">Reference proteome</keyword>
<comment type="subcellular location">
    <subcellularLocation>
        <location evidence="1">Cytoplasm</location>
    </subcellularLocation>
</comment>
<dbReference type="Pfam" id="PF05731">
    <property type="entry name" value="TROVE"/>
    <property type="match status" value="1"/>
</dbReference>
<evidence type="ECO:0000256" key="7">
    <source>
        <dbReference type="SAM" id="MobiDB-lite"/>
    </source>
</evidence>
<reference evidence="9 10" key="1">
    <citation type="submission" date="2021-03" db="EMBL/GenBank/DDBJ databases">
        <title>Actinomadura violae sp. nov., isolated from lichen in Thailand.</title>
        <authorList>
            <person name="Kanchanasin P."/>
            <person name="Saeng-In P."/>
            <person name="Phongsopitanun W."/>
            <person name="Yuki M."/>
            <person name="Kudo T."/>
            <person name="Ohkuma M."/>
            <person name="Tanasupawat S."/>
        </authorList>
    </citation>
    <scope>NUCLEOTIDE SEQUENCE [LARGE SCALE GENOMIC DNA]</scope>
    <source>
        <strain evidence="9 10">LCR2-06</strain>
    </source>
</reference>
<evidence type="ECO:0000259" key="8">
    <source>
        <dbReference type="PROSITE" id="PS50988"/>
    </source>
</evidence>
<dbReference type="InterPro" id="IPR037214">
    <property type="entry name" value="TROVE_dom_sf"/>
</dbReference>
<comment type="caution">
    <text evidence="9">The sequence shown here is derived from an EMBL/GenBank/DDBJ whole genome shotgun (WGS) entry which is preliminary data.</text>
</comment>
<evidence type="ECO:0000256" key="3">
    <source>
        <dbReference type="ARBA" id="ARBA00022490"/>
    </source>
</evidence>
<dbReference type="Pfam" id="PF25045">
    <property type="entry name" value="vWA_Ro60"/>
    <property type="match status" value="1"/>
</dbReference>
<dbReference type="InterPro" id="IPR056800">
    <property type="entry name" value="vWA_Ro60"/>
</dbReference>
<dbReference type="SUPFAM" id="SSF140864">
    <property type="entry name" value="TROVE domain-like"/>
    <property type="match status" value="1"/>
</dbReference>
<dbReference type="PANTHER" id="PTHR14202">
    <property type="entry name" value="60 KDA RIBONUCLEOPROTEIN SSA/RO"/>
    <property type="match status" value="1"/>
</dbReference>
<evidence type="ECO:0000256" key="4">
    <source>
        <dbReference type="ARBA" id="ARBA00022723"/>
    </source>
</evidence>
<evidence type="ECO:0000256" key="5">
    <source>
        <dbReference type="ARBA" id="ARBA00022884"/>
    </source>
</evidence>
<dbReference type="Proteomes" id="UP000680206">
    <property type="component" value="Unassembled WGS sequence"/>
</dbReference>
<keyword evidence="4" id="KW-0479">Metal-binding</keyword>
<dbReference type="InterPro" id="IPR036465">
    <property type="entry name" value="vWFA_dom_sf"/>
</dbReference>
<gene>
    <name evidence="9" type="ORF">J4709_41250</name>
</gene>
<sequence length="555" mass="60221">MRDPLASLSTLGTPQSRPLPGREADQVQNAAGGYSFKLDVWRRLEDFVILGTAGGTYYVDATALTVENAGVVQDAITLDGPRAVAVAEAVSTVRPPRAPSNRGALFIVAAAFAWGDPATRQAAKAALPRVARTTDHLATWFGYYKQLCGLSSGRAGKLRPRTFRSLRTALAHPFVHEDVEALAYRACKAMQRRTPQGEEFHLRDVMRLAHPVADSPQRAALFGWIAGNVADADARTMIRRVDDFLVAQAATSVRETRNMIGTRDVPWEFLPDRWLTEPEVWDALIDTVGVTALLRNLGRMTRLGTLAPLNDAVRRVIARITDSGELAAARIHPMGIYLTLAAYKAGRTSARPGKQPQYWRPVPAVCDALEEAWELSYGHTEPSGRRLLIAVDGSSSMSWDQVLAGGTPIGTSYQVACTMAAIMMRIERGHAHVIEVTTRMQPSKVSARTSLAEIQGWRPHGGGTDLSVPFTWATSERVEADGVLVLTDNESWAGKLHASQALAEYRRRISPAARLVVATLNATGVSIGDPRDPGVLNVAGLDVSLPALATEFMRP</sequence>
<evidence type="ECO:0000256" key="1">
    <source>
        <dbReference type="ARBA" id="ARBA00004496"/>
    </source>
</evidence>
<dbReference type="Gene3D" id="3.40.50.410">
    <property type="entry name" value="von Willebrand factor, type A domain"/>
    <property type="match status" value="1"/>
</dbReference>
<evidence type="ECO:0000313" key="9">
    <source>
        <dbReference type="EMBL" id="MBO2464016.1"/>
    </source>
</evidence>
<dbReference type="InterPro" id="IPR040322">
    <property type="entry name" value="TROVE2"/>
</dbReference>
<feature type="compositionally biased region" description="Polar residues" evidence="7">
    <location>
        <begin position="7"/>
        <end position="16"/>
    </location>
</feature>
<dbReference type="PROSITE" id="PS50988">
    <property type="entry name" value="TROVE"/>
    <property type="match status" value="1"/>
</dbReference>
<proteinExistence type="inferred from homology"/>
<keyword evidence="3" id="KW-0963">Cytoplasm</keyword>
<protein>
    <submittedName>
        <fullName evidence="9">TROVE domain-containing protein</fullName>
    </submittedName>
</protein>
<accession>A0ABS3S564</accession>
<dbReference type="RefSeq" id="WP_208250198.1">
    <property type="nucleotide sequence ID" value="NZ_JAGEPF010000032.1"/>
</dbReference>